<dbReference type="Pfam" id="PF06697">
    <property type="entry name" value="DUF1191"/>
    <property type="match status" value="1"/>
</dbReference>
<name>A0A2U1QHJ5_ARTAN</name>
<evidence type="ECO:0000313" key="3">
    <source>
        <dbReference type="EMBL" id="PWA97448.1"/>
    </source>
</evidence>
<organism evidence="3 4">
    <name type="scientific">Artemisia annua</name>
    <name type="common">Sweet wormwood</name>
    <dbReference type="NCBI Taxonomy" id="35608"/>
    <lineage>
        <taxon>Eukaryota</taxon>
        <taxon>Viridiplantae</taxon>
        <taxon>Streptophyta</taxon>
        <taxon>Embryophyta</taxon>
        <taxon>Tracheophyta</taxon>
        <taxon>Spermatophyta</taxon>
        <taxon>Magnoliopsida</taxon>
        <taxon>eudicotyledons</taxon>
        <taxon>Gunneridae</taxon>
        <taxon>Pentapetalae</taxon>
        <taxon>asterids</taxon>
        <taxon>campanulids</taxon>
        <taxon>Asterales</taxon>
        <taxon>Asteraceae</taxon>
        <taxon>Asteroideae</taxon>
        <taxon>Anthemideae</taxon>
        <taxon>Artemisiinae</taxon>
        <taxon>Artemisia</taxon>
    </lineage>
</organism>
<proteinExistence type="predicted"/>
<accession>A0A2U1QHJ5</accession>
<evidence type="ECO:0000256" key="2">
    <source>
        <dbReference type="SAM" id="SignalP"/>
    </source>
</evidence>
<protein>
    <submittedName>
        <fullName evidence="3">Uncharacterized protein</fullName>
    </submittedName>
</protein>
<comment type="caution">
    <text evidence="3">The sequence shown here is derived from an EMBL/GenBank/DDBJ whole genome shotgun (WGS) entry which is preliminary data.</text>
</comment>
<keyword evidence="4" id="KW-1185">Reference proteome</keyword>
<keyword evidence="2" id="KW-0732">Signal</keyword>
<dbReference type="InterPro" id="IPR010605">
    <property type="entry name" value="DUF1191"/>
</dbReference>
<keyword evidence="1" id="KW-0812">Transmembrane</keyword>
<dbReference type="STRING" id="35608.A0A2U1QHJ5"/>
<reference evidence="3 4" key="1">
    <citation type="journal article" date="2018" name="Mol. Plant">
        <title>The genome of Artemisia annua provides insight into the evolution of Asteraceae family and artemisinin biosynthesis.</title>
        <authorList>
            <person name="Shen Q."/>
            <person name="Zhang L."/>
            <person name="Liao Z."/>
            <person name="Wang S."/>
            <person name="Yan T."/>
            <person name="Shi P."/>
            <person name="Liu M."/>
            <person name="Fu X."/>
            <person name="Pan Q."/>
            <person name="Wang Y."/>
            <person name="Lv Z."/>
            <person name="Lu X."/>
            <person name="Zhang F."/>
            <person name="Jiang W."/>
            <person name="Ma Y."/>
            <person name="Chen M."/>
            <person name="Hao X."/>
            <person name="Li L."/>
            <person name="Tang Y."/>
            <person name="Lv G."/>
            <person name="Zhou Y."/>
            <person name="Sun X."/>
            <person name="Brodelius P.E."/>
            <person name="Rose J.K.C."/>
            <person name="Tang K."/>
        </authorList>
    </citation>
    <scope>NUCLEOTIDE SEQUENCE [LARGE SCALE GENOMIC DNA]</scope>
    <source>
        <strain evidence="4">cv. Huhao1</strain>
        <tissue evidence="3">Leaf</tissue>
    </source>
</reference>
<dbReference type="PANTHER" id="PTHR33512:SF14">
    <property type="entry name" value="EXPRESSED PROTEIN"/>
    <property type="match status" value="1"/>
</dbReference>
<feature type="transmembrane region" description="Helical" evidence="1">
    <location>
        <begin position="243"/>
        <end position="268"/>
    </location>
</feature>
<dbReference type="GO" id="GO:0016020">
    <property type="term" value="C:membrane"/>
    <property type="evidence" value="ECO:0007669"/>
    <property type="project" value="TreeGrafter"/>
</dbReference>
<evidence type="ECO:0000256" key="1">
    <source>
        <dbReference type="SAM" id="Phobius"/>
    </source>
</evidence>
<dbReference type="PANTHER" id="PTHR33512">
    <property type="entry name" value="PROTEIN, PUTATIVE (DUF1191)-RELATED"/>
    <property type="match status" value="1"/>
</dbReference>
<feature type="signal peptide" evidence="2">
    <location>
        <begin position="1"/>
        <end position="26"/>
    </location>
</feature>
<feature type="chain" id="PRO_5015682362" evidence="2">
    <location>
        <begin position="27"/>
        <end position="314"/>
    </location>
</feature>
<dbReference type="AlphaFoldDB" id="A0A2U1QHJ5"/>
<dbReference type="Proteomes" id="UP000245207">
    <property type="component" value="Unassembled WGS sequence"/>
</dbReference>
<gene>
    <name evidence="3" type="ORF">CTI12_AA029380</name>
</gene>
<sequence length="314" mass="34369">MEVKSHSWAVFILLIMMLNLCHNIESKKLDNVTDVNSARTLDKALQRYAFQAFTSLKTAKTGVSVDGMVPKDLSGVKVSALRLRSGSLFTRGVMYKEFMIPKGVVEKPYAKRLVLVYQNLGNLSSVYYPLNGYVYLAPVLGLLAYEGLDLTAKNLSELDIRASGEPVVIDFGQVRIRPVVNGSNGSNPMCVWVDLHGQVNFSNVVFGTKCLGYKHGHFSIVVKAGSNEVAKPSNKSGGNDSRVWLIAGSVVGGCVFFVLVVFCVKGYSKRKKMNKMERAADFGEPLHMTMVGSVKAPAAMVTRTQPTLETEYAP</sequence>
<dbReference type="EMBL" id="PKPP01000122">
    <property type="protein sequence ID" value="PWA97448.1"/>
    <property type="molecule type" value="Genomic_DNA"/>
</dbReference>
<keyword evidence="1" id="KW-0472">Membrane</keyword>
<keyword evidence="1" id="KW-1133">Transmembrane helix</keyword>
<evidence type="ECO:0000313" key="4">
    <source>
        <dbReference type="Proteomes" id="UP000245207"/>
    </source>
</evidence>
<dbReference type="OrthoDB" id="1925347at2759"/>